<dbReference type="AlphaFoldDB" id="A0A9W3B767"/>
<keyword evidence="2" id="KW-1185">Reference proteome</keyword>
<dbReference type="Proteomes" id="UP001165740">
    <property type="component" value="Chromosome 8"/>
</dbReference>
<evidence type="ECO:0000259" key="1">
    <source>
        <dbReference type="Pfam" id="PF00644"/>
    </source>
</evidence>
<dbReference type="InterPro" id="IPR051712">
    <property type="entry name" value="ARTD-AVP"/>
</dbReference>
<dbReference type="GO" id="GO:0003950">
    <property type="term" value="F:NAD+ poly-ADP-ribosyltransferase activity"/>
    <property type="evidence" value="ECO:0007669"/>
    <property type="project" value="InterPro"/>
</dbReference>
<accession>A0A9W3B767</accession>
<dbReference type="SUPFAM" id="SSF56399">
    <property type="entry name" value="ADP-ribosylation"/>
    <property type="match status" value="1"/>
</dbReference>
<dbReference type="Gene3D" id="3.90.228.10">
    <property type="match status" value="1"/>
</dbReference>
<dbReference type="GO" id="GO:1990404">
    <property type="term" value="F:NAD+-protein mono-ADP-ribosyltransferase activity"/>
    <property type="evidence" value="ECO:0007669"/>
    <property type="project" value="TreeGrafter"/>
</dbReference>
<protein>
    <submittedName>
        <fullName evidence="3">Uncharacterized protein LOC129921602</fullName>
    </submittedName>
</protein>
<dbReference type="InterPro" id="IPR012317">
    <property type="entry name" value="Poly(ADP-ribose)pol_cat_dom"/>
</dbReference>
<name>A0A9W3B767_BIOGL</name>
<proteinExistence type="predicted"/>
<evidence type="ECO:0000313" key="3">
    <source>
        <dbReference type="RefSeq" id="XP_055895322.1"/>
    </source>
</evidence>
<reference evidence="3" key="1">
    <citation type="submission" date="2025-08" db="UniProtKB">
        <authorList>
            <consortium name="RefSeq"/>
        </authorList>
    </citation>
    <scope>IDENTIFICATION</scope>
</reference>
<evidence type="ECO:0000313" key="2">
    <source>
        <dbReference type="Proteomes" id="UP001165740"/>
    </source>
</evidence>
<dbReference type="GeneID" id="129921602"/>
<feature type="domain" description="PARP catalytic" evidence="1">
    <location>
        <begin position="74"/>
        <end position="201"/>
    </location>
</feature>
<organism evidence="2 3">
    <name type="scientific">Biomphalaria glabrata</name>
    <name type="common">Bloodfluke planorb</name>
    <name type="synonym">Freshwater snail</name>
    <dbReference type="NCBI Taxonomy" id="6526"/>
    <lineage>
        <taxon>Eukaryota</taxon>
        <taxon>Metazoa</taxon>
        <taxon>Spiralia</taxon>
        <taxon>Lophotrochozoa</taxon>
        <taxon>Mollusca</taxon>
        <taxon>Gastropoda</taxon>
        <taxon>Heterobranchia</taxon>
        <taxon>Euthyneura</taxon>
        <taxon>Panpulmonata</taxon>
        <taxon>Hygrophila</taxon>
        <taxon>Lymnaeoidea</taxon>
        <taxon>Planorbidae</taxon>
        <taxon>Biomphalaria</taxon>
    </lineage>
</organism>
<dbReference type="PANTHER" id="PTHR45740">
    <property type="entry name" value="POLY [ADP-RIBOSE] POLYMERASE"/>
    <property type="match status" value="1"/>
</dbReference>
<dbReference type="Gene3D" id="6.20.320.10">
    <property type="match status" value="1"/>
</dbReference>
<dbReference type="RefSeq" id="XP_055895322.1">
    <property type="nucleotide sequence ID" value="XM_056039347.1"/>
</dbReference>
<gene>
    <name evidence="3" type="primary">LOC129921602</name>
</gene>
<dbReference type="GO" id="GO:0005634">
    <property type="term" value="C:nucleus"/>
    <property type="evidence" value="ECO:0007669"/>
    <property type="project" value="TreeGrafter"/>
</dbReference>
<dbReference type="Pfam" id="PF00644">
    <property type="entry name" value="PARP"/>
    <property type="match status" value="1"/>
</dbReference>
<dbReference type="PANTHER" id="PTHR45740:SF2">
    <property type="entry name" value="POLY [ADP-RIBOSE] POLYMERASE"/>
    <property type="match status" value="1"/>
</dbReference>
<sequence length="251" mass="28712">MASSSKASVEAMKQAKKEDNYLPNYWRKNFYKFLVPVDDLTKTAITKVVHDTWREDLVGKGLDANDLALLGHRRLEVIEVHRVENPVVFGRYQKAKNDLLDKTIALNEPSRRIVSIHDSSNGDPNTTSLLADFLKRDLCPEINECYVLHGTKTDRIGALSENGLRTKNANPNAMFGKGIYTTDSSTKADQYADECKLSGPPCMRCLQDVCDCNFTKFDSVLGEHKLRFREFVTYDEDKIYPEYIITYKRRK</sequence>